<dbReference type="Gene3D" id="3.90.190.10">
    <property type="entry name" value="Protein tyrosine phosphatase superfamily"/>
    <property type="match status" value="1"/>
</dbReference>
<feature type="domain" description="Tyrosine-protein phosphatase" evidence="16">
    <location>
        <begin position="20"/>
        <end position="288"/>
    </location>
</feature>
<dbReference type="CDD" id="cd00047">
    <property type="entry name" value="PTPc"/>
    <property type="match status" value="1"/>
</dbReference>
<keyword evidence="9" id="KW-0443">Lipid metabolism</keyword>
<evidence type="ECO:0000256" key="3">
    <source>
        <dbReference type="ARBA" id="ARBA00022475"/>
    </source>
</evidence>
<evidence type="ECO:0000256" key="1">
    <source>
        <dbReference type="ARBA" id="ARBA00004651"/>
    </source>
</evidence>
<dbReference type="PROSITE" id="PS50055">
    <property type="entry name" value="TYR_PHOSPHATASE_PTP"/>
    <property type="match status" value="1"/>
</dbReference>
<feature type="region of interest" description="Disordered" evidence="14">
    <location>
        <begin position="384"/>
        <end position="424"/>
    </location>
</feature>
<sequence length="789" mass="88303">MMVMQVQQLDCPDGGFSSGFEREYTDICVSIDEADWYEDALTPQTKITKAKNRYRDVLPFEHTRVRLPNPHHAPGGDYINANYIDDDYIACCAPIPNVMHDFWSMVWHSDVHVILMLTNFVERERLKADIYWDARGKPVDFRGIFVQLLEEESHPMSHGFLIRKFKVWLQDQNGREVATRIVLQVQLTIWPDHGVLRDFRVIAPMLQLVNAYKHESSRVAGVNTRVIVHCSAGIGRSGTFIAIDILLKSIEAALRDTSKQSEQRLATALDVRRVVHHIRSQRPGMVQTPSSMSRPSVRVATPPTWVDQVRAFLALNAVQRVMSALVLAPLVTVFLWDSPAIATATVCAFVTSACTYEYAWLCHRIGLRVLPRLEATPLSPASASASACRSASDHDSFRSRPSSSTRRRDAVEVAPGLPHTDSRPDVLMASQSLRQSHTPLLESRVDEEHGSMRRLDQHELRRVDARLLQRCAVSNVAERWFCGNEWVAAIVLSTISMAVTSTIFLICAPMVGQLRSTEFYESRYFFAFPTDFFGSMCAFFTPNWSYAFICLIENVVFTLLTMHSTICPINQFSCGLSVEPAQIFLTGMLTILIFRFTTTRKSGPAVFLAFLLDLVGLLYIVGSLSVIVAFVDDNRKTLYRKLLIVLLYVVWASDSGAYFTGKLLAYCRYKNYHPLAAHLSKNKDYEGTLGAIVFGIAAMFIATAIVDVPGSPCAKIIFTILAVIIGRLGDLFESLLKRAAGVKDSGKLIPGHGGMLDRIDALMFASLVFARYYAMVMMPDQGRDPDVVG</sequence>
<evidence type="ECO:0000256" key="15">
    <source>
        <dbReference type="SAM" id="Phobius"/>
    </source>
</evidence>
<keyword evidence="10 15" id="KW-0472">Membrane</keyword>
<evidence type="ECO:0000256" key="7">
    <source>
        <dbReference type="ARBA" id="ARBA00022695"/>
    </source>
</evidence>
<keyword evidence="5 13" id="KW-0808">Transferase</keyword>
<protein>
    <recommendedName>
        <fullName evidence="13">Phosphatidate cytidylyltransferase</fullName>
        <ecNumber evidence="13">2.7.7.41</ecNumber>
    </recommendedName>
</protein>
<comment type="caution">
    <text evidence="18">The sequence shown here is derived from an EMBL/GenBank/DDBJ whole genome shotgun (WGS) entry which is preliminary data.</text>
</comment>
<dbReference type="InterPro" id="IPR016130">
    <property type="entry name" value="Tyr_Pase_AS"/>
</dbReference>
<dbReference type="InterPro" id="IPR029021">
    <property type="entry name" value="Prot-tyrosine_phosphatase-like"/>
</dbReference>
<dbReference type="GO" id="GO:0004605">
    <property type="term" value="F:phosphatidate cytidylyltransferase activity"/>
    <property type="evidence" value="ECO:0007669"/>
    <property type="project" value="UniProtKB-EC"/>
</dbReference>
<evidence type="ECO:0000256" key="8">
    <source>
        <dbReference type="ARBA" id="ARBA00022989"/>
    </source>
</evidence>
<dbReference type="AlphaFoldDB" id="A0AAV2ZCE4"/>
<keyword evidence="7 13" id="KW-0548">Nucleotidyltransferase</keyword>
<evidence type="ECO:0000256" key="14">
    <source>
        <dbReference type="SAM" id="MobiDB-lite"/>
    </source>
</evidence>
<dbReference type="EC" id="2.7.7.41" evidence="13"/>
<feature type="transmembrane region" description="Helical" evidence="15">
    <location>
        <begin position="569"/>
        <end position="594"/>
    </location>
</feature>
<evidence type="ECO:0000256" key="4">
    <source>
        <dbReference type="ARBA" id="ARBA00022516"/>
    </source>
</evidence>
<gene>
    <name evidence="18" type="ORF">N0F65_010644</name>
</gene>
<keyword evidence="4" id="KW-0444">Lipid biosynthesis</keyword>
<organism evidence="18 19">
    <name type="scientific">Lagenidium giganteum</name>
    <dbReference type="NCBI Taxonomy" id="4803"/>
    <lineage>
        <taxon>Eukaryota</taxon>
        <taxon>Sar</taxon>
        <taxon>Stramenopiles</taxon>
        <taxon>Oomycota</taxon>
        <taxon>Peronosporomycetes</taxon>
        <taxon>Pythiales</taxon>
        <taxon>Pythiaceae</taxon>
    </lineage>
</organism>
<dbReference type="GO" id="GO:0016024">
    <property type="term" value="P:CDP-diacylglycerol biosynthetic process"/>
    <property type="evidence" value="ECO:0007669"/>
    <property type="project" value="TreeGrafter"/>
</dbReference>
<keyword evidence="11" id="KW-0594">Phospholipid biosynthesis</keyword>
<feature type="transmembrane region" description="Helical" evidence="15">
    <location>
        <begin position="486"/>
        <end position="512"/>
    </location>
</feature>
<dbReference type="PROSITE" id="PS01315">
    <property type="entry name" value="CDS"/>
    <property type="match status" value="1"/>
</dbReference>
<dbReference type="Proteomes" id="UP001146120">
    <property type="component" value="Unassembled WGS sequence"/>
</dbReference>
<evidence type="ECO:0000259" key="16">
    <source>
        <dbReference type="PROSITE" id="PS50055"/>
    </source>
</evidence>
<evidence type="ECO:0000259" key="17">
    <source>
        <dbReference type="PROSITE" id="PS50056"/>
    </source>
</evidence>
<comment type="catalytic activity">
    <reaction evidence="13">
        <text>a 1,2-diacyl-sn-glycero-3-phosphate + CTP + H(+) = a CDP-1,2-diacyl-sn-glycerol + diphosphate</text>
        <dbReference type="Rhea" id="RHEA:16229"/>
        <dbReference type="ChEBI" id="CHEBI:15378"/>
        <dbReference type="ChEBI" id="CHEBI:33019"/>
        <dbReference type="ChEBI" id="CHEBI:37563"/>
        <dbReference type="ChEBI" id="CHEBI:58332"/>
        <dbReference type="ChEBI" id="CHEBI:58608"/>
        <dbReference type="EC" id="2.7.7.41"/>
    </reaction>
</comment>
<dbReference type="InterPro" id="IPR000242">
    <property type="entry name" value="PTP_cat"/>
</dbReference>
<keyword evidence="8 15" id="KW-1133">Transmembrane helix</keyword>
<dbReference type="PROSITE" id="PS50056">
    <property type="entry name" value="TYR_PHOSPHATASE_2"/>
    <property type="match status" value="1"/>
</dbReference>
<accession>A0AAV2ZCE4</accession>
<dbReference type="GO" id="GO:0005886">
    <property type="term" value="C:plasma membrane"/>
    <property type="evidence" value="ECO:0007669"/>
    <property type="project" value="UniProtKB-SubCell"/>
</dbReference>
<evidence type="ECO:0000313" key="18">
    <source>
        <dbReference type="EMBL" id="DBA03991.1"/>
    </source>
</evidence>
<keyword evidence="19" id="KW-1185">Reference proteome</keyword>
<dbReference type="InterPro" id="IPR000374">
    <property type="entry name" value="PC_trans"/>
</dbReference>
<evidence type="ECO:0000256" key="12">
    <source>
        <dbReference type="ARBA" id="ARBA00023264"/>
    </source>
</evidence>
<name>A0AAV2ZCE4_9STRA</name>
<keyword evidence="3" id="KW-1003">Cell membrane</keyword>
<dbReference type="SMART" id="SM00404">
    <property type="entry name" value="PTPc_motif"/>
    <property type="match status" value="1"/>
</dbReference>
<comment type="similarity">
    <text evidence="2 13">Belongs to the CDS family.</text>
</comment>
<feature type="transmembrane region" description="Helical" evidence="15">
    <location>
        <begin position="606"/>
        <end position="631"/>
    </location>
</feature>
<dbReference type="PANTHER" id="PTHR46382:SF1">
    <property type="entry name" value="PHOSPHATIDATE CYTIDYLYLTRANSFERASE"/>
    <property type="match status" value="1"/>
</dbReference>
<proteinExistence type="inferred from homology"/>
<feature type="domain" description="Tyrosine specific protein phosphatases" evidence="17">
    <location>
        <begin position="203"/>
        <end position="293"/>
    </location>
</feature>
<dbReference type="SUPFAM" id="SSF52799">
    <property type="entry name" value="(Phosphotyrosine protein) phosphatases II"/>
    <property type="match status" value="1"/>
</dbReference>
<dbReference type="InterPro" id="IPR000387">
    <property type="entry name" value="Tyr_Pase_dom"/>
</dbReference>
<evidence type="ECO:0000256" key="6">
    <source>
        <dbReference type="ARBA" id="ARBA00022692"/>
    </source>
</evidence>
<dbReference type="EMBL" id="DAKRPA010000013">
    <property type="protein sequence ID" value="DBA03991.1"/>
    <property type="molecule type" value="Genomic_DNA"/>
</dbReference>
<dbReference type="InterPro" id="IPR003595">
    <property type="entry name" value="Tyr_Pase_cat"/>
</dbReference>
<dbReference type="Pfam" id="PF00102">
    <property type="entry name" value="Y_phosphatase"/>
    <property type="match status" value="1"/>
</dbReference>
<comment type="subcellular location">
    <subcellularLocation>
        <location evidence="1">Cell membrane</location>
        <topology evidence="1">Multi-pass membrane protein</topology>
    </subcellularLocation>
</comment>
<dbReference type="SMART" id="SM00194">
    <property type="entry name" value="PTPc"/>
    <property type="match status" value="1"/>
</dbReference>
<reference evidence="18" key="1">
    <citation type="submission" date="2022-11" db="EMBL/GenBank/DDBJ databases">
        <authorList>
            <person name="Morgan W.R."/>
            <person name="Tartar A."/>
        </authorList>
    </citation>
    <scope>NUCLEOTIDE SEQUENCE</scope>
    <source>
        <strain evidence="18">ARSEF 373</strain>
    </source>
</reference>
<feature type="transmembrane region" description="Helical" evidence="15">
    <location>
        <begin position="716"/>
        <end position="736"/>
    </location>
</feature>
<reference evidence="18" key="2">
    <citation type="journal article" date="2023" name="Microbiol Resour">
        <title>Decontamination and Annotation of the Draft Genome Sequence of the Oomycete Lagenidium giganteum ARSEF 373.</title>
        <authorList>
            <person name="Morgan W.R."/>
            <person name="Tartar A."/>
        </authorList>
    </citation>
    <scope>NUCLEOTIDE SEQUENCE</scope>
    <source>
        <strain evidence="18">ARSEF 373</strain>
    </source>
</reference>
<evidence type="ECO:0000256" key="10">
    <source>
        <dbReference type="ARBA" id="ARBA00023136"/>
    </source>
</evidence>
<feature type="transmembrane region" description="Helical" evidence="15">
    <location>
        <begin position="643"/>
        <end position="667"/>
    </location>
</feature>
<evidence type="ECO:0000256" key="2">
    <source>
        <dbReference type="ARBA" id="ARBA00010185"/>
    </source>
</evidence>
<feature type="transmembrane region" description="Helical" evidence="15">
    <location>
        <begin position="688"/>
        <end position="710"/>
    </location>
</feature>
<evidence type="ECO:0000256" key="5">
    <source>
        <dbReference type="ARBA" id="ARBA00022679"/>
    </source>
</evidence>
<dbReference type="Pfam" id="PF01148">
    <property type="entry name" value="CTP_transf_1"/>
    <property type="match status" value="1"/>
</dbReference>
<keyword evidence="6 13" id="KW-0812">Transmembrane</keyword>
<keyword evidence="12" id="KW-1208">Phospholipid metabolism</keyword>
<evidence type="ECO:0000313" key="19">
    <source>
        <dbReference type="Proteomes" id="UP001146120"/>
    </source>
</evidence>
<dbReference type="GO" id="GO:0004725">
    <property type="term" value="F:protein tyrosine phosphatase activity"/>
    <property type="evidence" value="ECO:0007669"/>
    <property type="project" value="InterPro"/>
</dbReference>
<evidence type="ECO:0000256" key="9">
    <source>
        <dbReference type="ARBA" id="ARBA00023098"/>
    </source>
</evidence>
<dbReference type="PRINTS" id="PR00700">
    <property type="entry name" value="PRTYPHPHTASE"/>
</dbReference>
<dbReference type="PANTHER" id="PTHR46382">
    <property type="entry name" value="PHOSPHATIDATE CYTIDYLYLTRANSFERASE"/>
    <property type="match status" value="1"/>
</dbReference>
<evidence type="ECO:0000256" key="13">
    <source>
        <dbReference type="RuleBase" id="RU003938"/>
    </source>
</evidence>
<dbReference type="PROSITE" id="PS00383">
    <property type="entry name" value="TYR_PHOSPHATASE_1"/>
    <property type="match status" value="1"/>
</dbReference>
<evidence type="ECO:0000256" key="11">
    <source>
        <dbReference type="ARBA" id="ARBA00023209"/>
    </source>
</evidence>
<comment type="pathway">
    <text evidence="13">Phospholipid metabolism; CDP-diacylglycerol biosynthesis; CDP-diacylglycerol from sn-glycerol 3-phosphate: step 3/3.</text>
</comment>